<feature type="region of interest" description="Disordered" evidence="1">
    <location>
        <begin position="168"/>
        <end position="191"/>
    </location>
</feature>
<evidence type="ECO:0000313" key="3">
    <source>
        <dbReference type="Proteomes" id="UP001595420"/>
    </source>
</evidence>
<name>A0ABV7BYN6_9PROT</name>
<evidence type="ECO:0000256" key="1">
    <source>
        <dbReference type="SAM" id="MobiDB-lite"/>
    </source>
</evidence>
<protein>
    <submittedName>
        <fullName evidence="2">Uncharacterized protein</fullName>
    </submittedName>
</protein>
<dbReference type="RefSeq" id="WP_216838818.1">
    <property type="nucleotide sequence ID" value="NZ_JAFNJS010000007.1"/>
</dbReference>
<dbReference type="Proteomes" id="UP001595420">
    <property type="component" value="Unassembled WGS sequence"/>
</dbReference>
<accession>A0ABV7BYN6</accession>
<gene>
    <name evidence="2" type="ORF">ACFOD3_22700</name>
</gene>
<organism evidence="2 3">
    <name type="scientific">Falsiroseomonas tokyonensis</name>
    <dbReference type="NCBI Taxonomy" id="430521"/>
    <lineage>
        <taxon>Bacteria</taxon>
        <taxon>Pseudomonadati</taxon>
        <taxon>Pseudomonadota</taxon>
        <taxon>Alphaproteobacteria</taxon>
        <taxon>Acetobacterales</taxon>
        <taxon>Roseomonadaceae</taxon>
        <taxon>Falsiroseomonas</taxon>
    </lineage>
</organism>
<evidence type="ECO:0000313" key="2">
    <source>
        <dbReference type="EMBL" id="MFC3002727.1"/>
    </source>
</evidence>
<reference evidence="3" key="1">
    <citation type="journal article" date="2019" name="Int. J. Syst. Evol. Microbiol.">
        <title>The Global Catalogue of Microorganisms (GCM) 10K type strain sequencing project: providing services to taxonomists for standard genome sequencing and annotation.</title>
        <authorList>
            <consortium name="The Broad Institute Genomics Platform"/>
            <consortium name="The Broad Institute Genome Sequencing Center for Infectious Disease"/>
            <person name="Wu L."/>
            <person name="Ma J."/>
        </authorList>
    </citation>
    <scope>NUCLEOTIDE SEQUENCE [LARGE SCALE GENOMIC DNA]</scope>
    <source>
        <strain evidence="3">CGMCC 1.16855</strain>
    </source>
</reference>
<keyword evidence="3" id="KW-1185">Reference proteome</keyword>
<proteinExistence type="predicted"/>
<comment type="caution">
    <text evidence="2">The sequence shown here is derived from an EMBL/GenBank/DDBJ whole genome shotgun (WGS) entry which is preliminary data.</text>
</comment>
<sequence length="191" mass="20059">MIRAVEAPEGRGLPLLRLRSRVAEETAREAADRGDDALHFLPAPAPGPRMTRATKSKAGAPLAPTIPAIPPAEVLGRLSALKTAGTPDLTQQWRNTSPPCRRPTTGASWIAAWRIGSGQRVGLGSADQRVRAIATHQQARTIIVTRALVRPRIAVQGDVNARAQAGGVDAKRRGAGAAAHGVGDVRRLAPP</sequence>
<dbReference type="EMBL" id="JBHRSB010000007">
    <property type="protein sequence ID" value="MFC3002727.1"/>
    <property type="molecule type" value="Genomic_DNA"/>
</dbReference>